<keyword evidence="4 10" id="KW-0812">Transmembrane</keyword>
<evidence type="ECO:0000256" key="1">
    <source>
        <dbReference type="ARBA" id="ARBA00004337"/>
    </source>
</evidence>
<organism evidence="11 12">
    <name type="scientific">Deinandra increscens subsp. villosa</name>
    <dbReference type="NCBI Taxonomy" id="3103831"/>
    <lineage>
        <taxon>Eukaryota</taxon>
        <taxon>Viridiplantae</taxon>
        <taxon>Streptophyta</taxon>
        <taxon>Embryophyta</taxon>
        <taxon>Tracheophyta</taxon>
        <taxon>Spermatophyta</taxon>
        <taxon>Magnoliopsida</taxon>
        <taxon>eudicotyledons</taxon>
        <taxon>Gunneridae</taxon>
        <taxon>Pentapetalae</taxon>
        <taxon>asterids</taxon>
        <taxon>campanulids</taxon>
        <taxon>Asterales</taxon>
        <taxon>Asteraceae</taxon>
        <taxon>Asteroideae</taxon>
        <taxon>Heliantheae alliance</taxon>
        <taxon>Madieae</taxon>
        <taxon>Madiinae</taxon>
        <taxon>Deinandra</taxon>
    </lineage>
</organism>
<dbReference type="PANTHER" id="PTHR10766">
    <property type="entry name" value="TRANSMEMBRANE 9 SUPERFAMILY PROTEIN"/>
    <property type="match status" value="1"/>
</dbReference>
<dbReference type="InterPro" id="IPR004240">
    <property type="entry name" value="EMP70"/>
</dbReference>
<dbReference type="GO" id="GO:0072657">
    <property type="term" value="P:protein localization to membrane"/>
    <property type="evidence" value="ECO:0007669"/>
    <property type="project" value="TreeGrafter"/>
</dbReference>
<evidence type="ECO:0000256" key="8">
    <source>
        <dbReference type="ARBA" id="ARBA00023034"/>
    </source>
</evidence>
<name>A0AAP0CVN7_9ASTR</name>
<evidence type="ECO:0000256" key="6">
    <source>
        <dbReference type="ARBA" id="ARBA00022753"/>
    </source>
</evidence>
<evidence type="ECO:0000256" key="5">
    <source>
        <dbReference type="ARBA" id="ARBA00022729"/>
    </source>
</evidence>
<feature type="transmembrane region" description="Helical" evidence="10">
    <location>
        <begin position="517"/>
        <end position="538"/>
    </location>
</feature>
<comment type="subcellular location">
    <subcellularLocation>
        <location evidence="1">Endosome membrane</location>
        <topology evidence="1">Multi-pass membrane protein</topology>
    </subcellularLocation>
    <subcellularLocation>
        <location evidence="2">Golgi apparatus membrane</location>
        <topology evidence="2">Multi-pass membrane protein</topology>
    </subcellularLocation>
</comment>
<dbReference type="GO" id="GO:0010008">
    <property type="term" value="C:endosome membrane"/>
    <property type="evidence" value="ECO:0007669"/>
    <property type="project" value="UniProtKB-SubCell"/>
</dbReference>
<protein>
    <recommendedName>
        <fullName evidence="10">Transmembrane 9 superfamily member</fullName>
    </recommendedName>
</protein>
<evidence type="ECO:0000256" key="7">
    <source>
        <dbReference type="ARBA" id="ARBA00022989"/>
    </source>
</evidence>
<feature type="transmembrane region" description="Helical" evidence="10">
    <location>
        <begin position="417"/>
        <end position="441"/>
    </location>
</feature>
<comment type="similarity">
    <text evidence="3 10">Belongs to the nonaspanin (TM9SF) (TC 9.A.2) family.</text>
</comment>
<keyword evidence="5" id="KW-0732">Signal</keyword>
<feature type="transmembrane region" description="Helical" evidence="10">
    <location>
        <begin position="351"/>
        <end position="370"/>
    </location>
</feature>
<evidence type="ECO:0000313" key="11">
    <source>
        <dbReference type="EMBL" id="KAK9063835.1"/>
    </source>
</evidence>
<accession>A0AAP0CVN7</accession>
<evidence type="ECO:0000256" key="2">
    <source>
        <dbReference type="ARBA" id="ARBA00004653"/>
    </source>
</evidence>
<comment type="caution">
    <text evidence="10">Lacks conserved residue(s) required for the propagation of feature annotation.</text>
</comment>
<keyword evidence="12" id="KW-1185">Reference proteome</keyword>
<keyword evidence="9 10" id="KW-0472">Membrane</keyword>
<sequence length="625" mass="72021">MDSNSSDSSLDHETIDGIECSNPIRDSFNHSSEDNHCPSIVMANEDTILPLSTLVKSNNLYVFQSADIPGIHHEESVCSNFYDAPYGTRYRIPSVPADFKPKLDSKFDSWENAYAFYEAYAEQAEFSTKLRQRMVGLPKIHFITFLLIFHGSQVESDASNHSYTKGDTVPFYANKVASFGNPRETYAYYDLPFCSPDIMKKKKLNLGEMLNGDYLVSTPFKLEYLVDKHSEMLCKKRLSKTDVSQFRSAIDKDYYVEYYYDDLPVWAYIGWVKRDNTNETIKNHYFLYTRYDFNILYNNSRVIEAAITASFPKYLDVEVDVDFTYNVRWSVTNKSFDARMDAYTSLDHHSFTNSSLTLLILMVCLLTLYMKTIRKDISKYERYYQDVEENEVADNQEETGGKNIHGDVFRYPKHKSLFAAALGSGTHLLVLIVSILVLGLLASPLLLLGGIIGKNRSSDFQAPCRTAKCPKDVPQLRWYRGVLPKMGLAGILPFSVIYVQLYYIFTTVWGHRVYTFYTILFVVFVLLLIMTALVSVALTYFQLAVEDHEWWWRSFFCGGSTGLFIYGYCIYYYFWRSDITGFMQTSFFFGYMACVSYGMFLTLGSVGFRASLLFVRCLYASRKCD</sequence>
<evidence type="ECO:0000313" key="12">
    <source>
        <dbReference type="Proteomes" id="UP001408789"/>
    </source>
</evidence>
<keyword evidence="8" id="KW-0333">Golgi apparatus</keyword>
<evidence type="ECO:0000256" key="3">
    <source>
        <dbReference type="ARBA" id="ARBA00005227"/>
    </source>
</evidence>
<proteinExistence type="inferred from homology"/>
<keyword evidence="7 10" id="KW-1133">Transmembrane helix</keyword>
<evidence type="ECO:0000256" key="9">
    <source>
        <dbReference type="ARBA" id="ARBA00023136"/>
    </source>
</evidence>
<dbReference type="EMBL" id="JBCNJP010000018">
    <property type="protein sequence ID" value="KAK9063835.1"/>
    <property type="molecule type" value="Genomic_DNA"/>
</dbReference>
<evidence type="ECO:0000256" key="4">
    <source>
        <dbReference type="ARBA" id="ARBA00022692"/>
    </source>
</evidence>
<feature type="transmembrane region" description="Helical" evidence="10">
    <location>
        <begin position="587"/>
        <end position="608"/>
    </location>
</feature>
<dbReference type="GO" id="GO:0000139">
    <property type="term" value="C:Golgi membrane"/>
    <property type="evidence" value="ECO:0007669"/>
    <property type="project" value="UniProtKB-SubCell"/>
</dbReference>
<dbReference type="AlphaFoldDB" id="A0AAP0CVN7"/>
<keyword evidence="6" id="KW-0967">Endosome</keyword>
<gene>
    <name evidence="11" type="ORF">SSX86_017707</name>
</gene>
<dbReference type="Proteomes" id="UP001408789">
    <property type="component" value="Unassembled WGS sequence"/>
</dbReference>
<feature type="transmembrane region" description="Helical" evidence="10">
    <location>
        <begin position="550"/>
        <end position="575"/>
    </location>
</feature>
<dbReference type="Pfam" id="PF02990">
    <property type="entry name" value="EMP70"/>
    <property type="match status" value="1"/>
</dbReference>
<evidence type="ECO:0000256" key="10">
    <source>
        <dbReference type="RuleBase" id="RU363079"/>
    </source>
</evidence>
<comment type="caution">
    <text evidence="11">The sequence shown here is derived from an EMBL/GenBank/DDBJ whole genome shotgun (WGS) entry which is preliminary data.</text>
</comment>
<reference evidence="11 12" key="1">
    <citation type="submission" date="2024-04" db="EMBL/GenBank/DDBJ databases">
        <title>The reference genome of an endangered Asteraceae, Deinandra increscens subsp. villosa, native to the Central Coast of California.</title>
        <authorList>
            <person name="Guilliams M."/>
            <person name="Hasenstab-Lehman K."/>
            <person name="Meyer R."/>
            <person name="Mcevoy S."/>
        </authorList>
    </citation>
    <scope>NUCLEOTIDE SEQUENCE [LARGE SCALE GENOMIC DNA]</scope>
    <source>
        <tissue evidence="11">Leaf</tissue>
    </source>
</reference>
<feature type="transmembrane region" description="Helical" evidence="10">
    <location>
        <begin position="486"/>
        <end position="505"/>
    </location>
</feature>
<dbReference type="PANTHER" id="PTHR10766:SF180">
    <property type="entry name" value="TRANSMEMBRANE 9 SUPERFAMILY MEMBER"/>
    <property type="match status" value="1"/>
</dbReference>